<dbReference type="Proteomes" id="UP000067711">
    <property type="component" value="Chromosome 2"/>
</dbReference>
<dbReference type="Gene3D" id="1.20.1250.20">
    <property type="entry name" value="MFS general substrate transporter like domains"/>
    <property type="match status" value="2"/>
</dbReference>
<feature type="transmembrane region" description="Helical" evidence="6">
    <location>
        <begin position="283"/>
        <end position="303"/>
    </location>
</feature>
<dbReference type="PANTHER" id="PTHR23505">
    <property type="entry name" value="SPINSTER"/>
    <property type="match status" value="1"/>
</dbReference>
<dbReference type="InterPro" id="IPR020846">
    <property type="entry name" value="MFS_dom"/>
</dbReference>
<dbReference type="PROSITE" id="PS50850">
    <property type="entry name" value="MFS"/>
    <property type="match status" value="1"/>
</dbReference>
<evidence type="ECO:0000256" key="2">
    <source>
        <dbReference type="ARBA" id="ARBA00022448"/>
    </source>
</evidence>
<feature type="transmembrane region" description="Helical" evidence="6">
    <location>
        <begin position="188"/>
        <end position="210"/>
    </location>
</feature>
<feature type="transmembrane region" description="Helical" evidence="6">
    <location>
        <begin position="246"/>
        <end position="271"/>
    </location>
</feature>
<evidence type="ECO:0000256" key="1">
    <source>
        <dbReference type="ARBA" id="ARBA00004141"/>
    </source>
</evidence>
<dbReference type="AlphaFoldDB" id="A0A1B4FR29"/>
<proteinExistence type="predicted"/>
<evidence type="ECO:0000313" key="8">
    <source>
        <dbReference type="EMBL" id="AOJ06135.1"/>
    </source>
</evidence>
<dbReference type="GO" id="GO:0016020">
    <property type="term" value="C:membrane"/>
    <property type="evidence" value="ECO:0007669"/>
    <property type="project" value="UniProtKB-SubCell"/>
</dbReference>
<feature type="transmembrane region" description="Helical" evidence="6">
    <location>
        <begin position="58"/>
        <end position="79"/>
    </location>
</feature>
<dbReference type="InterPro" id="IPR036259">
    <property type="entry name" value="MFS_trans_sf"/>
</dbReference>
<feature type="transmembrane region" description="Helical" evidence="6">
    <location>
        <begin position="146"/>
        <end position="168"/>
    </location>
</feature>
<protein>
    <submittedName>
        <fullName evidence="8">MFS transporter</fullName>
    </submittedName>
</protein>
<feature type="transmembrane region" description="Helical" evidence="6">
    <location>
        <begin position="340"/>
        <end position="358"/>
    </location>
</feature>
<feature type="transmembrane region" description="Helical" evidence="6">
    <location>
        <begin position="379"/>
        <end position="400"/>
    </location>
</feature>
<evidence type="ECO:0000256" key="6">
    <source>
        <dbReference type="SAM" id="Phobius"/>
    </source>
</evidence>
<reference evidence="8 9" key="1">
    <citation type="submission" date="2015-12" db="EMBL/GenBank/DDBJ databases">
        <title>Diversity of Burkholderia near neighbor genomes.</title>
        <authorList>
            <person name="Sahl J."/>
            <person name="Wagner D."/>
            <person name="Keim P."/>
        </authorList>
    </citation>
    <scope>NUCLEOTIDE SEQUENCE [LARGE SCALE GENOMIC DNA]</scope>
    <source>
        <strain evidence="8 9">BDU8</strain>
    </source>
</reference>
<comment type="subcellular location">
    <subcellularLocation>
        <location evidence="1">Membrane</location>
        <topology evidence="1">Multi-pass membrane protein</topology>
    </subcellularLocation>
</comment>
<evidence type="ECO:0000259" key="7">
    <source>
        <dbReference type="PROSITE" id="PS50850"/>
    </source>
</evidence>
<dbReference type="CDD" id="cd17328">
    <property type="entry name" value="MFS_spinster_like"/>
    <property type="match status" value="1"/>
</dbReference>
<feature type="transmembrane region" description="Helical" evidence="6">
    <location>
        <begin position="18"/>
        <end position="38"/>
    </location>
</feature>
<dbReference type="InterPro" id="IPR011701">
    <property type="entry name" value="MFS"/>
</dbReference>
<feature type="transmembrane region" description="Helical" evidence="6">
    <location>
        <begin position="415"/>
        <end position="434"/>
    </location>
</feature>
<dbReference type="SUPFAM" id="SSF103473">
    <property type="entry name" value="MFS general substrate transporter"/>
    <property type="match status" value="1"/>
</dbReference>
<dbReference type="InterPro" id="IPR044770">
    <property type="entry name" value="MFS_spinster-like"/>
</dbReference>
<keyword evidence="2" id="KW-0813">Transport</keyword>
<evidence type="ECO:0000313" key="9">
    <source>
        <dbReference type="Proteomes" id="UP000067711"/>
    </source>
</evidence>
<dbReference type="GO" id="GO:0022857">
    <property type="term" value="F:transmembrane transporter activity"/>
    <property type="evidence" value="ECO:0007669"/>
    <property type="project" value="InterPro"/>
</dbReference>
<dbReference type="RefSeq" id="WP_066486092.1">
    <property type="nucleotide sequence ID" value="NZ_CP013388.1"/>
</dbReference>
<dbReference type="Pfam" id="PF07690">
    <property type="entry name" value="MFS_1"/>
    <property type="match status" value="1"/>
</dbReference>
<evidence type="ECO:0000256" key="4">
    <source>
        <dbReference type="ARBA" id="ARBA00022989"/>
    </source>
</evidence>
<evidence type="ECO:0000256" key="3">
    <source>
        <dbReference type="ARBA" id="ARBA00022692"/>
    </source>
</evidence>
<dbReference type="EMBL" id="CP013388">
    <property type="protein sequence ID" value="AOJ06135.1"/>
    <property type="molecule type" value="Genomic_DNA"/>
</dbReference>
<dbReference type="PANTHER" id="PTHR23505:SF79">
    <property type="entry name" value="PROTEIN SPINSTER"/>
    <property type="match status" value="1"/>
</dbReference>
<keyword evidence="3 6" id="KW-0812">Transmembrane</keyword>
<gene>
    <name evidence="8" type="ORF">WS71_01430</name>
</gene>
<feature type="transmembrane region" description="Helical" evidence="6">
    <location>
        <begin position="315"/>
        <end position="334"/>
    </location>
</feature>
<name>A0A1B4FR29_9BURK</name>
<feature type="transmembrane region" description="Helical" evidence="6">
    <location>
        <begin position="85"/>
        <end position="105"/>
    </location>
</feature>
<organism evidence="8 9">
    <name type="scientific">Burkholderia mayonis</name>
    <dbReference type="NCBI Taxonomy" id="1385591"/>
    <lineage>
        <taxon>Bacteria</taxon>
        <taxon>Pseudomonadati</taxon>
        <taxon>Pseudomonadota</taxon>
        <taxon>Betaproteobacteria</taxon>
        <taxon>Burkholderiales</taxon>
        <taxon>Burkholderiaceae</taxon>
        <taxon>Burkholderia</taxon>
        <taxon>pseudomallei group</taxon>
    </lineage>
</organism>
<accession>A0A1B4FR29</accession>
<evidence type="ECO:0000256" key="5">
    <source>
        <dbReference type="ARBA" id="ARBA00023136"/>
    </source>
</evidence>
<feature type="domain" description="Major facilitator superfamily (MFS) profile" evidence="7">
    <location>
        <begin position="20"/>
        <end position="439"/>
    </location>
</feature>
<sequence>MTAPPAAPSIARRYTYEWYVVVICMLAYVFSFVDRQVLVLMIEPIKRDLQLTDTQFSLLNGFAFSLFYAFMGMPIAYLADRYARPRIIAVGIALWSLATAACGLSRHFLHMFVARMGVGVGEAALSPGTYSMLADYFPKEKLGRAVAVYSLGSFIGGGVAFLVGGYVIALLKHASAFTLPLVGDVHAWQVTFLIVGLPGLAVALLFALTVRDPQRKELARDRSGGVMRLSTADALRFVGKHRATFFCHYAGFSFYAMTLYCLLSWTPAFYIRHFGLTPVEAGYTLGTVLLVANTTGVLCGGWLNDWLLRRGYADAPMRAGCIGALCMLAPAAAFTQVDHLGASLTLLVVAMFFASFPMPTSTAAMQTLAPNQLRAQISALFLLVSNLIALGIGTTIVALITDKVYRTPLAVGDSMAIVNLAAATLAAGLLGIGCRRYRASLEREHATRLAAMHEAPSEAAAMTTMPGSSAG</sequence>
<keyword evidence="4 6" id="KW-1133">Transmembrane helix</keyword>
<keyword evidence="5 6" id="KW-0472">Membrane</keyword>